<dbReference type="InterPro" id="IPR014710">
    <property type="entry name" value="RmlC-like_jellyroll"/>
</dbReference>
<dbReference type="CDD" id="cd20294">
    <property type="entry name" value="cupin_KduI_N"/>
    <property type="match status" value="1"/>
</dbReference>
<feature type="binding site" evidence="6">
    <location>
        <position position="242"/>
    </location>
    <ligand>
        <name>Zn(2+)</name>
        <dbReference type="ChEBI" id="CHEBI:29105"/>
    </ligand>
</feature>
<comment type="similarity">
    <text evidence="2 6">Belongs to the KduI family.</text>
</comment>
<dbReference type="NCBIfam" id="NF002091">
    <property type="entry name" value="PRK00924.1"/>
    <property type="match status" value="1"/>
</dbReference>
<comment type="caution">
    <text evidence="7">The sequence shown here is derived from an EMBL/GenBank/DDBJ whole genome shotgun (WGS) entry which is preliminary data.</text>
</comment>
<dbReference type="SUPFAM" id="SSF51182">
    <property type="entry name" value="RmlC-like cupins"/>
    <property type="match status" value="1"/>
</dbReference>
<dbReference type="Gene3D" id="2.60.120.10">
    <property type="entry name" value="Jelly Rolls"/>
    <property type="match status" value="1"/>
</dbReference>
<keyword evidence="5 6" id="KW-0413">Isomerase</keyword>
<dbReference type="RefSeq" id="WP_254153988.1">
    <property type="nucleotide sequence ID" value="NZ_JAHESD010000024.1"/>
</dbReference>
<dbReference type="Pfam" id="PF04962">
    <property type="entry name" value="KduI"/>
    <property type="match status" value="1"/>
</dbReference>
<dbReference type="Gene3D" id="2.60.120.520">
    <property type="entry name" value="pectin degrading enzyme 5-keto 4- deoxyuronate isomerase, domain 1"/>
    <property type="match status" value="1"/>
</dbReference>
<dbReference type="CDD" id="cd20491">
    <property type="entry name" value="cupin_KduI_C"/>
    <property type="match status" value="1"/>
</dbReference>
<keyword evidence="3 6" id="KW-0479">Metal-binding</keyword>
<dbReference type="PANTHER" id="PTHR38461">
    <property type="entry name" value="4-DEOXY-L-THREO-5-HEXOSULOSE-URONATE KETOL-ISOMERASE"/>
    <property type="match status" value="1"/>
</dbReference>
<dbReference type="HAMAP" id="MF_00687">
    <property type="entry name" value="KduI"/>
    <property type="match status" value="1"/>
</dbReference>
<proteinExistence type="inferred from homology"/>
<dbReference type="GO" id="GO:0008697">
    <property type="term" value="F:4-deoxy-L-threo-5-hexosulose-uronate ketol-isomerase activity"/>
    <property type="evidence" value="ECO:0007669"/>
    <property type="project" value="UniProtKB-EC"/>
</dbReference>
<comment type="pathway">
    <text evidence="6">Glycan metabolism; pectin degradation; 2-dehydro-3-deoxy-D-gluconate from pectin: step 4/5.</text>
</comment>
<gene>
    <name evidence="6 7" type="primary">kduI</name>
    <name evidence="7" type="ORF">KK060_12095</name>
</gene>
<dbReference type="InterPro" id="IPR007045">
    <property type="entry name" value="KduI"/>
</dbReference>
<dbReference type="InterPro" id="IPR027449">
    <property type="entry name" value="KduI_N"/>
</dbReference>
<evidence type="ECO:0000313" key="8">
    <source>
        <dbReference type="Proteomes" id="UP000772618"/>
    </source>
</evidence>
<protein>
    <recommendedName>
        <fullName evidence="6">4-deoxy-L-threo-5-hexosulose-uronate ketol-isomerase</fullName>
        <ecNumber evidence="6">5.3.1.17</ecNumber>
    </recommendedName>
    <alternativeName>
        <fullName evidence="6">5-keto-4-deoxyuronate isomerase</fullName>
    </alternativeName>
    <alternativeName>
        <fullName evidence="6">DKI isomerase</fullName>
    </alternativeName>
</protein>
<dbReference type="EMBL" id="JAHESD010000024">
    <property type="protein sequence ID" value="MBT1704026.1"/>
    <property type="molecule type" value="Genomic_DNA"/>
</dbReference>
<evidence type="ECO:0000256" key="6">
    <source>
        <dbReference type="HAMAP-Rule" id="MF_00687"/>
    </source>
</evidence>
<dbReference type="Proteomes" id="UP000772618">
    <property type="component" value="Unassembled WGS sequence"/>
</dbReference>
<evidence type="ECO:0000256" key="4">
    <source>
        <dbReference type="ARBA" id="ARBA00022833"/>
    </source>
</evidence>
<dbReference type="PIRSF" id="PIRSF006625">
    <property type="entry name" value="KduI"/>
    <property type="match status" value="1"/>
</dbReference>
<keyword evidence="4 6" id="KW-0862">Zinc</keyword>
<dbReference type="EC" id="5.3.1.17" evidence="6"/>
<name>A0ABS5VVK2_9BACT</name>
<accession>A0ABS5VVK2</accession>
<sequence length="275" mass="31524">MNKRFSIHPNDFKHYTTDKIRKEFLIEDLFQNDAITHTYTHYDRLIVGGAMPVNKALKLETIDVLKSTYFLERREIGIINVGASGSVTVDGTQYPLNFKEALYIGKECKEVVFHPSTNGRALYYFNSAPAHAKYPTRKVTFKEAETVEMGSLETSNSRTIRKLIINTVVPTCQLQMGLTELKPGSVWNTMPPHTHDRRMEAYFYFEIPENQMVCHFLGEPQETRHIWMKNNQAVLSPPWSIHSGAGTSNYTFIWGMAGENLDYSDMDAVKTVDLR</sequence>
<organism evidence="7 8">
    <name type="scientific">Chryseosolibacter indicus</name>
    <dbReference type="NCBI Taxonomy" id="2782351"/>
    <lineage>
        <taxon>Bacteria</taxon>
        <taxon>Pseudomonadati</taxon>
        <taxon>Bacteroidota</taxon>
        <taxon>Cytophagia</taxon>
        <taxon>Cytophagales</taxon>
        <taxon>Chryseotaleaceae</taxon>
        <taxon>Chryseosolibacter</taxon>
    </lineage>
</organism>
<dbReference type="InterPro" id="IPR021120">
    <property type="entry name" value="KduI/IolB_isomerase"/>
</dbReference>
<reference evidence="7 8" key="1">
    <citation type="submission" date="2021-05" db="EMBL/GenBank/DDBJ databases">
        <title>A Polyphasic approach of four new species of the genus Ohtaekwangia: Ohtaekwangia histidinii sp. nov., Ohtaekwangia cretensis sp. nov., Ohtaekwangia indiensis sp. nov., Ohtaekwangia reichenbachii sp. nov. from diverse environment.</title>
        <authorList>
            <person name="Octaviana S."/>
        </authorList>
    </citation>
    <scope>NUCLEOTIDE SEQUENCE [LARGE SCALE GENOMIC DNA]</scope>
    <source>
        <strain evidence="7 8">PWU20</strain>
    </source>
</reference>
<comment type="cofactor">
    <cofactor evidence="6">
        <name>Zn(2+)</name>
        <dbReference type="ChEBI" id="CHEBI:29105"/>
    </cofactor>
    <text evidence="6">Binds 1 zinc ion per subunit.</text>
</comment>
<evidence type="ECO:0000256" key="2">
    <source>
        <dbReference type="ARBA" id="ARBA00008086"/>
    </source>
</evidence>
<evidence type="ECO:0000256" key="3">
    <source>
        <dbReference type="ARBA" id="ARBA00022723"/>
    </source>
</evidence>
<feature type="binding site" evidence="6">
    <location>
        <position position="193"/>
    </location>
    <ligand>
        <name>Zn(2+)</name>
        <dbReference type="ChEBI" id="CHEBI:29105"/>
    </ligand>
</feature>
<dbReference type="PANTHER" id="PTHR38461:SF1">
    <property type="entry name" value="4-DEOXY-L-THREO-5-HEXOSULOSE-URONATE KETOL-ISOMERASE"/>
    <property type="match status" value="1"/>
</dbReference>
<comment type="function">
    <text evidence="6">Catalyzes the isomerization of 5-dehydro-4-deoxy-D-glucuronate to 3-deoxy-D-glycero-2,5-hexodiulosonate.</text>
</comment>
<evidence type="ECO:0000256" key="1">
    <source>
        <dbReference type="ARBA" id="ARBA00000552"/>
    </source>
</evidence>
<dbReference type="InterPro" id="IPR011051">
    <property type="entry name" value="RmlC_Cupin_sf"/>
</dbReference>
<feature type="binding site" evidence="6">
    <location>
        <position position="200"/>
    </location>
    <ligand>
        <name>Zn(2+)</name>
        <dbReference type="ChEBI" id="CHEBI:29105"/>
    </ligand>
</feature>
<keyword evidence="8" id="KW-1185">Reference proteome</keyword>
<comment type="catalytic activity">
    <reaction evidence="1 6">
        <text>5-dehydro-4-deoxy-D-glucuronate = 3-deoxy-D-glycero-2,5-hexodiulosonate</text>
        <dbReference type="Rhea" id="RHEA:23896"/>
        <dbReference type="ChEBI" id="CHEBI:17117"/>
        <dbReference type="ChEBI" id="CHEBI:29071"/>
        <dbReference type="EC" id="5.3.1.17"/>
    </reaction>
</comment>
<evidence type="ECO:0000256" key="5">
    <source>
        <dbReference type="ARBA" id="ARBA00023235"/>
    </source>
</evidence>
<feature type="binding site" evidence="6">
    <location>
        <position position="195"/>
    </location>
    <ligand>
        <name>Zn(2+)</name>
        <dbReference type="ChEBI" id="CHEBI:29105"/>
    </ligand>
</feature>
<evidence type="ECO:0000313" key="7">
    <source>
        <dbReference type="EMBL" id="MBT1704026.1"/>
    </source>
</evidence>